<accession>A0A346PPS7</accession>
<sequence>MTPIEEVAEMFEDLGLDVDREHIDQNKIMAKDDQEVFTAHVPSMGSNHGIVKCRELKAAEQHMDVEDIPWLGVTSGKSWETLDVDVWGLIETLDRMDNIGQRLFA</sequence>
<keyword evidence="2" id="KW-1185">Reference proteome</keyword>
<gene>
    <name evidence="1" type="ORF">AArcMg_1509</name>
</gene>
<evidence type="ECO:0000313" key="2">
    <source>
        <dbReference type="Proteomes" id="UP000258613"/>
    </source>
</evidence>
<dbReference type="EMBL" id="CP027033">
    <property type="protein sequence ID" value="AXR81522.1"/>
    <property type="molecule type" value="Genomic_DNA"/>
</dbReference>
<protein>
    <submittedName>
        <fullName evidence="1">Uncharacterized protein</fullName>
    </submittedName>
</protein>
<organism evidence="1 2">
    <name type="scientific">Natrarchaeobaculum sulfurireducens</name>
    <dbReference type="NCBI Taxonomy" id="2044521"/>
    <lineage>
        <taxon>Archaea</taxon>
        <taxon>Methanobacteriati</taxon>
        <taxon>Methanobacteriota</taxon>
        <taxon>Stenosarchaea group</taxon>
        <taxon>Halobacteria</taxon>
        <taxon>Halobacteriales</taxon>
        <taxon>Natrialbaceae</taxon>
        <taxon>Natrarchaeobaculum</taxon>
    </lineage>
</organism>
<proteinExistence type="predicted"/>
<dbReference type="AlphaFoldDB" id="A0A346PPS7"/>
<reference evidence="2" key="1">
    <citation type="submission" date="2018-02" db="EMBL/GenBank/DDBJ databases">
        <title>Phenotypic and genomic properties of facultatively anaerobic sulfur-reducing natronoarchaea from hypersaline soda lakes.</title>
        <authorList>
            <person name="Sorokin D.Y."/>
            <person name="Kublanov I.V."/>
            <person name="Roman P."/>
            <person name="Sinninghe Damste J.S."/>
            <person name="Golyshin P.N."/>
            <person name="Rojo D."/>
            <person name="Ciordia S."/>
            <person name="Mena M.D.C."/>
            <person name="Ferrer M."/>
            <person name="Messina E."/>
            <person name="Smedile F."/>
            <person name="La Spada G."/>
            <person name="La Cono V."/>
            <person name="Yakimov M.M."/>
        </authorList>
    </citation>
    <scope>NUCLEOTIDE SEQUENCE [LARGE SCALE GENOMIC DNA]</scope>
    <source>
        <strain evidence="2">AArc-Mg</strain>
    </source>
</reference>
<evidence type="ECO:0000313" key="1">
    <source>
        <dbReference type="EMBL" id="AXR81522.1"/>
    </source>
</evidence>
<name>A0A346PPS7_9EURY</name>
<dbReference type="KEGG" id="nag:AArcMg_1509"/>
<dbReference type="Proteomes" id="UP000258613">
    <property type="component" value="Chromosome"/>
</dbReference>